<protein>
    <submittedName>
        <fullName evidence="4">Peptidylprolyl isomerase</fullName>
        <ecNumber evidence="4">5.2.1.8</ecNumber>
    </submittedName>
</protein>
<evidence type="ECO:0000313" key="4">
    <source>
        <dbReference type="EMBL" id="MFD0964169.1"/>
    </source>
</evidence>
<dbReference type="InterPro" id="IPR000297">
    <property type="entry name" value="PPIase_PpiC"/>
</dbReference>
<organism evidence="4 5">
    <name type="scientific">Pseudofulvibacter geojedonensis</name>
    <dbReference type="NCBI Taxonomy" id="1123758"/>
    <lineage>
        <taxon>Bacteria</taxon>
        <taxon>Pseudomonadati</taxon>
        <taxon>Bacteroidota</taxon>
        <taxon>Flavobacteriia</taxon>
        <taxon>Flavobacteriales</taxon>
        <taxon>Flavobacteriaceae</taxon>
        <taxon>Pseudofulvibacter</taxon>
    </lineage>
</organism>
<dbReference type="SUPFAM" id="SSF54534">
    <property type="entry name" value="FKBP-like"/>
    <property type="match status" value="1"/>
</dbReference>
<dbReference type="Proteomes" id="UP001596997">
    <property type="component" value="Unassembled WGS sequence"/>
</dbReference>
<keyword evidence="1" id="KW-0697">Rotamase</keyword>
<name>A0ABW3I2S2_9FLAO</name>
<dbReference type="Pfam" id="PF13616">
    <property type="entry name" value="Rotamase_3"/>
    <property type="match status" value="1"/>
</dbReference>
<comment type="caution">
    <text evidence="4">The sequence shown here is derived from an EMBL/GenBank/DDBJ whole genome shotgun (WGS) entry which is preliminary data.</text>
</comment>
<sequence length="229" mass="26713">MIKITFKSIINLILVFTVTSVFSQTDIKQLKKDLASVTDIETAKQFRKDHPELKTKIYTYNEEKHNNSLSKKLFSKEIGSTLETEEQSASTLYKIINITPTLHYRASYIYLDGKKLKKTAIDSLRKVIMTKMEKGTKFSYLAGTYSMDRNARTGGDLGWFTEKKMFPEFVNSLKENKSNTIYDLDFPETKKYYTIKKTYDQKEIRLLQVLKITFEKEKKKKLINVFGSN</sequence>
<proteinExistence type="predicted"/>
<evidence type="ECO:0000259" key="3">
    <source>
        <dbReference type="PROSITE" id="PS50198"/>
    </source>
</evidence>
<dbReference type="GO" id="GO:0003755">
    <property type="term" value="F:peptidyl-prolyl cis-trans isomerase activity"/>
    <property type="evidence" value="ECO:0007669"/>
    <property type="project" value="UniProtKB-EC"/>
</dbReference>
<keyword evidence="1 4" id="KW-0413">Isomerase</keyword>
<dbReference type="InterPro" id="IPR046357">
    <property type="entry name" value="PPIase_dom_sf"/>
</dbReference>
<keyword evidence="2" id="KW-0732">Signal</keyword>
<feature type="chain" id="PRO_5046322189" evidence="2">
    <location>
        <begin position="24"/>
        <end position="229"/>
    </location>
</feature>
<gene>
    <name evidence="4" type="ORF">ACFQ1O_09150</name>
</gene>
<evidence type="ECO:0000256" key="1">
    <source>
        <dbReference type="PROSITE-ProRule" id="PRU00278"/>
    </source>
</evidence>
<reference evidence="5" key="1">
    <citation type="journal article" date="2019" name="Int. J. Syst. Evol. Microbiol.">
        <title>The Global Catalogue of Microorganisms (GCM) 10K type strain sequencing project: providing services to taxonomists for standard genome sequencing and annotation.</title>
        <authorList>
            <consortium name="The Broad Institute Genomics Platform"/>
            <consortium name="The Broad Institute Genome Sequencing Center for Infectious Disease"/>
            <person name="Wu L."/>
            <person name="Ma J."/>
        </authorList>
    </citation>
    <scope>NUCLEOTIDE SEQUENCE [LARGE SCALE GENOMIC DNA]</scope>
    <source>
        <strain evidence="5">CCUG 62114</strain>
    </source>
</reference>
<accession>A0ABW3I2S2</accession>
<dbReference type="PROSITE" id="PS50198">
    <property type="entry name" value="PPIC_PPIASE_2"/>
    <property type="match status" value="1"/>
</dbReference>
<dbReference type="RefSeq" id="WP_377715622.1">
    <property type="nucleotide sequence ID" value="NZ_JBHTJM010000008.1"/>
</dbReference>
<dbReference type="EC" id="5.2.1.8" evidence="4"/>
<dbReference type="EMBL" id="JBHTJM010000008">
    <property type="protein sequence ID" value="MFD0964169.1"/>
    <property type="molecule type" value="Genomic_DNA"/>
</dbReference>
<feature type="signal peptide" evidence="2">
    <location>
        <begin position="1"/>
        <end position="23"/>
    </location>
</feature>
<keyword evidence="5" id="KW-1185">Reference proteome</keyword>
<evidence type="ECO:0000313" key="5">
    <source>
        <dbReference type="Proteomes" id="UP001596997"/>
    </source>
</evidence>
<evidence type="ECO:0000256" key="2">
    <source>
        <dbReference type="SAM" id="SignalP"/>
    </source>
</evidence>
<feature type="domain" description="PpiC" evidence="3">
    <location>
        <begin position="101"/>
        <end position="199"/>
    </location>
</feature>
<dbReference type="Gene3D" id="3.10.50.40">
    <property type="match status" value="1"/>
</dbReference>